<feature type="compositionally biased region" description="Basic and acidic residues" evidence="1">
    <location>
        <begin position="8"/>
        <end position="41"/>
    </location>
</feature>
<feature type="region of interest" description="Disordered" evidence="1">
    <location>
        <begin position="1"/>
        <end position="41"/>
    </location>
</feature>
<dbReference type="Proteomes" id="UP000499080">
    <property type="component" value="Unassembled WGS sequence"/>
</dbReference>
<dbReference type="InterPro" id="IPR048998">
    <property type="entry name" value="STPR"/>
</dbReference>
<protein>
    <recommendedName>
        <fullName evidence="2">STPR domain-containing protein</fullName>
    </recommendedName>
</protein>
<evidence type="ECO:0000256" key="1">
    <source>
        <dbReference type="SAM" id="MobiDB-lite"/>
    </source>
</evidence>
<evidence type="ECO:0000313" key="3">
    <source>
        <dbReference type="EMBL" id="GBM04515.1"/>
    </source>
</evidence>
<organism evidence="3 4">
    <name type="scientific">Araneus ventricosus</name>
    <name type="common">Orbweaver spider</name>
    <name type="synonym">Epeira ventricosa</name>
    <dbReference type="NCBI Taxonomy" id="182803"/>
    <lineage>
        <taxon>Eukaryota</taxon>
        <taxon>Metazoa</taxon>
        <taxon>Ecdysozoa</taxon>
        <taxon>Arthropoda</taxon>
        <taxon>Chelicerata</taxon>
        <taxon>Arachnida</taxon>
        <taxon>Araneae</taxon>
        <taxon>Araneomorphae</taxon>
        <taxon>Entelegynae</taxon>
        <taxon>Araneoidea</taxon>
        <taxon>Araneidae</taxon>
        <taxon>Araneus</taxon>
    </lineage>
</organism>
<gene>
    <name evidence="3" type="ORF">AVEN_197916_1</name>
</gene>
<reference evidence="3 4" key="1">
    <citation type="journal article" date="2019" name="Sci. Rep.">
        <title>Orb-weaving spider Araneus ventricosus genome elucidates the spidroin gene catalogue.</title>
        <authorList>
            <person name="Kono N."/>
            <person name="Nakamura H."/>
            <person name="Ohtoshi R."/>
            <person name="Moran D.A.P."/>
            <person name="Shinohara A."/>
            <person name="Yoshida Y."/>
            <person name="Fujiwara M."/>
            <person name="Mori M."/>
            <person name="Tomita M."/>
            <person name="Arakawa K."/>
        </authorList>
    </citation>
    <scope>NUCLEOTIDE SEQUENCE [LARGE SCALE GENOMIC DNA]</scope>
</reference>
<sequence>MAQRAQKRRAEETKEKRNSRLSDMAQRVHERRAEETEEQRNTRLSAMVQHARDRHLNVIEGRNHHQIQNCSLLLIYLGENVGNVFRYLTSSLRQGMTHYSTSPVQTPGHVYM</sequence>
<evidence type="ECO:0000259" key="2">
    <source>
        <dbReference type="Pfam" id="PF21107"/>
    </source>
</evidence>
<name>A0A4Y2CMI5_ARAVE</name>
<dbReference type="AlphaFoldDB" id="A0A4Y2CMI5"/>
<dbReference type="Pfam" id="PF21107">
    <property type="entry name" value="STPRs"/>
    <property type="match status" value="1"/>
</dbReference>
<dbReference type="EMBL" id="BGPR01000203">
    <property type="protein sequence ID" value="GBM04515.1"/>
    <property type="molecule type" value="Genomic_DNA"/>
</dbReference>
<comment type="caution">
    <text evidence="3">The sequence shown here is derived from an EMBL/GenBank/DDBJ whole genome shotgun (WGS) entry which is preliminary data.</text>
</comment>
<keyword evidence="4" id="KW-1185">Reference proteome</keyword>
<evidence type="ECO:0000313" key="4">
    <source>
        <dbReference type="Proteomes" id="UP000499080"/>
    </source>
</evidence>
<feature type="domain" description="STPR" evidence="2">
    <location>
        <begin position="1"/>
        <end position="56"/>
    </location>
</feature>
<accession>A0A4Y2CMI5</accession>
<proteinExistence type="predicted"/>